<accession>A0A810L868</accession>
<protein>
    <recommendedName>
        <fullName evidence="4">AAA domain-containing protein</fullName>
    </recommendedName>
</protein>
<dbReference type="AlphaFoldDB" id="A0A810L868"/>
<feature type="region of interest" description="Disordered" evidence="1">
    <location>
        <begin position="1"/>
        <end position="32"/>
    </location>
</feature>
<evidence type="ECO:0000313" key="2">
    <source>
        <dbReference type="EMBL" id="BCJ30526.1"/>
    </source>
</evidence>
<dbReference type="RefSeq" id="WP_169745864.1">
    <property type="nucleotide sequence ID" value="NZ_AP023354.1"/>
</dbReference>
<dbReference type="InterPro" id="IPR027417">
    <property type="entry name" value="P-loop_NTPase"/>
</dbReference>
<evidence type="ECO:0000313" key="3">
    <source>
        <dbReference type="Proteomes" id="UP000680750"/>
    </source>
</evidence>
<evidence type="ECO:0008006" key="4">
    <source>
        <dbReference type="Google" id="ProtNLM"/>
    </source>
</evidence>
<dbReference type="EMBL" id="AP023354">
    <property type="protein sequence ID" value="BCJ30526.1"/>
    <property type="molecule type" value="Genomic_DNA"/>
</dbReference>
<evidence type="ECO:0000256" key="1">
    <source>
        <dbReference type="SAM" id="MobiDB-lite"/>
    </source>
</evidence>
<keyword evidence="3" id="KW-1185">Reference proteome</keyword>
<reference evidence="2" key="1">
    <citation type="submission" date="2020-08" db="EMBL/GenBank/DDBJ databases">
        <title>Whole genome shotgun sequence of Actinocatenispora sera NBRC 101916.</title>
        <authorList>
            <person name="Komaki H."/>
            <person name="Tamura T."/>
        </authorList>
    </citation>
    <scope>NUCLEOTIDE SEQUENCE</scope>
    <source>
        <strain evidence="2">NBRC 101916</strain>
    </source>
</reference>
<dbReference type="Gene3D" id="3.40.50.300">
    <property type="entry name" value="P-loop containing nucleotide triphosphate hydrolases"/>
    <property type="match status" value="1"/>
</dbReference>
<dbReference type="Pfam" id="PF13481">
    <property type="entry name" value="AAA_25"/>
    <property type="match status" value="1"/>
</dbReference>
<name>A0A810L868_9ACTN</name>
<organism evidence="2 3">
    <name type="scientific">Actinocatenispora sera</name>
    <dbReference type="NCBI Taxonomy" id="390989"/>
    <lineage>
        <taxon>Bacteria</taxon>
        <taxon>Bacillati</taxon>
        <taxon>Actinomycetota</taxon>
        <taxon>Actinomycetes</taxon>
        <taxon>Micromonosporales</taxon>
        <taxon>Micromonosporaceae</taxon>
        <taxon>Actinocatenispora</taxon>
    </lineage>
</organism>
<feature type="region of interest" description="Disordered" evidence="1">
    <location>
        <begin position="378"/>
        <end position="413"/>
    </location>
</feature>
<feature type="compositionally biased region" description="Low complexity" evidence="1">
    <location>
        <begin position="389"/>
        <end position="401"/>
    </location>
</feature>
<sequence>MLPAHPGEPGLTQTRPPLEPAPDPDPDALPRARPRLVRLADVTPERITWLWPGYLAAGKLHVIDGDPGTGKSTMTTDLAARITTGKPWPDGQPGTGPAGVVLLSAEDDPADTIRPRLDAAGADAARVVALTSVTEWDARDAAWVDRLVTLPDDAGMVADAIAAVGAALVVVDPLMAYLGEKVNEYQDKDVRRALTPLIKTAEKTGCAIVLVRHFTKGGGPSPIYRGGGSIGIIGAARLGYAVAKDPRDEGRVIVAPTKANIAVMPPALAYRLVDAPDHGCARIEWDGTVDYTAADLLRDPAADQDRAASRNRAAAWLVEFLTERGGQAPSSEVKAAAEQAGMPWRTVGRARESEGVIADRSGFAGGTVWRLPDAPASVPATPPGGTNGTNGISAGHAIGATGTNGGTDGGANGAVDVPLPVDVPGIGSCERCGRPARVRPGRQTVCESCAPTGTGRPPS</sequence>
<gene>
    <name evidence="2" type="ORF">Asera_46340</name>
</gene>
<feature type="compositionally biased region" description="Gly residues" evidence="1">
    <location>
        <begin position="402"/>
        <end position="412"/>
    </location>
</feature>
<proteinExistence type="predicted"/>
<dbReference type="Proteomes" id="UP000680750">
    <property type="component" value="Chromosome"/>
</dbReference>
<dbReference type="KEGG" id="aser:Asera_46340"/>
<dbReference type="SUPFAM" id="SSF52540">
    <property type="entry name" value="P-loop containing nucleoside triphosphate hydrolases"/>
    <property type="match status" value="1"/>
</dbReference>